<evidence type="ECO:0000313" key="2">
    <source>
        <dbReference type="EMBL" id="EFX04339.1"/>
    </source>
</evidence>
<dbReference type="GeneID" id="25974126"/>
<keyword evidence="3" id="KW-1185">Reference proteome</keyword>
<dbReference type="Proteomes" id="UP000007796">
    <property type="component" value="Unassembled WGS sequence"/>
</dbReference>
<sequence>MRSILVAGLLMVGSLLPEVSAYPRIVITTHTLRQTHTAHISHTASSKAVAATVTKVASSFDFEAPSKLDINPHNKGSNRKKYHGNPAGGRVVARAEVAAPVEYPAVDANGDVLTGSDTLNTTGDTKVVDWQNGRSSSTYGASENVWTDLKGTGMSILKKVMEKIMEKIKHLLGGGSFVDSSGFDDDSDSDNEAIVEGFKQIYNETTEELESLGLSDD</sequence>
<organism evidence="3">
    <name type="scientific">Grosmannia clavigera (strain kw1407 / UAMH 11150)</name>
    <name type="common">Blue stain fungus</name>
    <name type="synonym">Graphiocladiella clavigera</name>
    <dbReference type="NCBI Taxonomy" id="655863"/>
    <lineage>
        <taxon>Eukaryota</taxon>
        <taxon>Fungi</taxon>
        <taxon>Dikarya</taxon>
        <taxon>Ascomycota</taxon>
        <taxon>Pezizomycotina</taxon>
        <taxon>Sordariomycetes</taxon>
        <taxon>Sordariomycetidae</taxon>
        <taxon>Ophiostomatales</taxon>
        <taxon>Ophiostomataceae</taxon>
        <taxon>Leptographium</taxon>
    </lineage>
</organism>
<proteinExistence type="predicted"/>
<dbReference type="AlphaFoldDB" id="F0XCC4"/>
<evidence type="ECO:0000313" key="3">
    <source>
        <dbReference type="Proteomes" id="UP000007796"/>
    </source>
</evidence>
<name>F0XCC4_GROCL</name>
<dbReference type="EMBL" id="GL629765">
    <property type="protein sequence ID" value="EFX04339.1"/>
    <property type="molecule type" value="Genomic_DNA"/>
</dbReference>
<dbReference type="InParanoid" id="F0XCC4"/>
<reference evidence="2 3" key="1">
    <citation type="journal article" date="2011" name="Proc. Natl. Acad. Sci. U.S.A.">
        <title>Genome and transcriptome analyses of the mountain pine beetle-fungal symbiont Grosmannia clavigera, a lodgepole pine pathogen.</title>
        <authorList>
            <person name="DiGuistini S."/>
            <person name="Wang Y."/>
            <person name="Liao N.Y."/>
            <person name="Taylor G."/>
            <person name="Tanguay P."/>
            <person name="Feau N."/>
            <person name="Henrissat B."/>
            <person name="Chan S.K."/>
            <person name="Hesse-Orce U."/>
            <person name="Alamouti S.M."/>
            <person name="Tsui C.K.M."/>
            <person name="Docking R.T."/>
            <person name="Levasseur A."/>
            <person name="Haridas S."/>
            <person name="Robertson G."/>
            <person name="Birol I."/>
            <person name="Holt R.A."/>
            <person name="Marra M.A."/>
            <person name="Hamelin R.C."/>
            <person name="Hirst M."/>
            <person name="Jones S.J.M."/>
            <person name="Bohlmann J."/>
            <person name="Breuil C."/>
        </authorList>
    </citation>
    <scope>NUCLEOTIDE SEQUENCE [LARGE SCALE GENOMIC DNA]</scope>
    <source>
        <strain evidence="3">kw1407 / UAMH 11150</strain>
    </source>
</reference>
<dbReference type="HOGENOM" id="CLU_1272423_0_0_1"/>
<evidence type="ECO:0000256" key="1">
    <source>
        <dbReference type="SAM" id="SignalP"/>
    </source>
</evidence>
<feature type="signal peptide" evidence="1">
    <location>
        <begin position="1"/>
        <end position="21"/>
    </location>
</feature>
<gene>
    <name evidence="2" type="ORF">CMQ_1267</name>
</gene>
<accession>F0XCC4</accession>
<keyword evidence="1" id="KW-0732">Signal</keyword>
<feature type="chain" id="PRO_5003262043" evidence="1">
    <location>
        <begin position="22"/>
        <end position="217"/>
    </location>
</feature>
<protein>
    <submittedName>
        <fullName evidence="2">Uncharacterized protein</fullName>
    </submittedName>
</protein>
<dbReference type="RefSeq" id="XP_014173821.1">
    <property type="nucleotide sequence ID" value="XM_014318346.1"/>
</dbReference>